<reference evidence="2 3" key="1">
    <citation type="submission" date="2021-06" db="EMBL/GenBank/DDBJ databases">
        <title>Caerostris extrusa draft genome.</title>
        <authorList>
            <person name="Kono N."/>
            <person name="Arakawa K."/>
        </authorList>
    </citation>
    <scope>NUCLEOTIDE SEQUENCE [LARGE SCALE GENOMIC DNA]</scope>
</reference>
<evidence type="ECO:0000256" key="1">
    <source>
        <dbReference type="SAM" id="Phobius"/>
    </source>
</evidence>
<comment type="caution">
    <text evidence="2">The sequence shown here is derived from an EMBL/GenBank/DDBJ whole genome shotgun (WGS) entry which is preliminary data.</text>
</comment>
<keyword evidence="1" id="KW-0812">Transmembrane</keyword>
<keyword evidence="1" id="KW-0472">Membrane</keyword>
<evidence type="ECO:0000313" key="3">
    <source>
        <dbReference type="Proteomes" id="UP001054945"/>
    </source>
</evidence>
<feature type="transmembrane region" description="Helical" evidence="1">
    <location>
        <begin position="20"/>
        <end position="37"/>
    </location>
</feature>
<name>A0AAV4U7T5_CAEEX</name>
<evidence type="ECO:0000313" key="2">
    <source>
        <dbReference type="EMBL" id="GIY53776.1"/>
    </source>
</evidence>
<keyword evidence="1" id="KW-1133">Transmembrane helix</keyword>
<organism evidence="2 3">
    <name type="scientific">Caerostris extrusa</name>
    <name type="common">Bark spider</name>
    <name type="synonym">Caerostris bankana</name>
    <dbReference type="NCBI Taxonomy" id="172846"/>
    <lineage>
        <taxon>Eukaryota</taxon>
        <taxon>Metazoa</taxon>
        <taxon>Ecdysozoa</taxon>
        <taxon>Arthropoda</taxon>
        <taxon>Chelicerata</taxon>
        <taxon>Arachnida</taxon>
        <taxon>Araneae</taxon>
        <taxon>Araneomorphae</taxon>
        <taxon>Entelegynae</taxon>
        <taxon>Araneoidea</taxon>
        <taxon>Araneidae</taxon>
        <taxon>Caerostris</taxon>
    </lineage>
</organism>
<protein>
    <submittedName>
        <fullName evidence="2">Uncharacterized protein</fullName>
    </submittedName>
</protein>
<sequence>MEMKTGKGKIFGIAKARPVFVFRNLFILLMIGFMSKFSCINVTEMFGALQTVRQGLLLRLLGPPCGCNDGLKVMMWPRDPPGLAVVSWSRPPGNHAPLLTTKWDHVHGPASGGIRYRFSQGCRSQGALVTCLQKIKNYKCHFSKIEIS</sequence>
<dbReference type="AlphaFoldDB" id="A0AAV4U7T5"/>
<gene>
    <name evidence="2" type="ORF">CEXT_308111</name>
</gene>
<dbReference type="EMBL" id="BPLR01012403">
    <property type="protein sequence ID" value="GIY53776.1"/>
    <property type="molecule type" value="Genomic_DNA"/>
</dbReference>
<dbReference type="Proteomes" id="UP001054945">
    <property type="component" value="Unassembled WGS sequence"/>
</dbReference>
<proteinExistence type="predicted"/>
<accession>A0AAV4U7T5</accession>
<keyword evidence="3" id="KW-1185">Reference proteome</keyword>